<organism evidence="2 3">
    <name type="scientific">Cinara cedri</name>
    <dbReference type="NCBI Taxonomy" id="506608"/>
    <lineage>
        <taxon>Eukaryota</taxon>
        <taxon>Metazoa</taxon>
        <taxon>Ecdysozoa</taxon>
        <taxon>Arthropoda</taxon>
        <taxon>Hexapoda</taxon>
        <taxon>Insecta</taxon>
        <taxon>Pterygota</taxon>
        <taxon>Neoptera</taxon>
        <taxon>Paraneoptera</taxon>
        <taxon>Hemiptera</taxon>
        <taxon>Sternorrhyncha</taxon>
        <taxon>Aphidomorpha</taxon>
        <taxon>Aphidoidea</taxon>
        <taxon>Aphididae</taxon>
        <taxon>Lachninae</taxon>
        <taxon>Cinara</taxon>
    </lineage>
</organism>
<dbReference type="OrthoDB" id="6610774at2759"/>
<feature type="non-terminal residue" evidence="2">
    <location>
        <position position="138"/>
    </location>
</feature>
<reference evidence="2 3" key="1">
    <citation type="submission" date="2019-08" db="EMBL/GenBank/DDBJ databases">
        <authorList>
            <person name="Alioto T."/>
            <person name="Alioto T."/>
            <person name="Gomez Garrido J."/>
        </authorList>
    </citation>
    <scope>NUCLEOTIDE SEQUENCE [LARGE SCALE GENOMIC DNA]</scope>
</reference>
<evidence type="ECO:0000256" key="1">
    <source>
        <dbReference type="SAM" id="MobiDB-lite"/>
    </source>
</evidence>
<proteinExistence type="predicted"/>
<evidence type="ECO:0000313" key="3">
    <source>
        <dbReference type="Proteomes" id="UP000325440"/>
    </source>
</evidence>
<dbReference type="Proteomes" id="UP000325440">
    <property type="component" value="Unassembled WGS sequence"/>
</dbReference>
<gene>
    <name evidence="2" type="ORF">CINCED_3A013414</name>
</gene>
<dbReference type="EMBL" id="CABPRJ010001138">
    <property type="protein sequence ID" value="VVC35232.1"/>
    <property type="molecule type" value="Genomic_DNA"/>
</dbReference>
<accession>A0A5E4MSH4</accession>
<dbReference type="AlphaFoldDB" id="A0A5E4MSH4"/>
<evidence type="ECO:0000313" key="2">
    <source>
        <dbReference type="EMBL" id="VVC35232.1"/>
    </source>
</evidence>
<name>A0A5E4MSH4_9HEMI</name>
<protein>
    <submittedName>
        <fullName evidence="2">Uncharacterized protein</fullName>
    </submittedName>
</protein>
<sequence length="138" mass="15585">MTQKQSTPQTNSLFAVSPPSQQTKKIHPEIKHLYLILLTAYAKISNNRFCVFLSSKVILDTLLEKSNTITVNDHTIPMRRLINPAKKIIISNVCPSIPNQTILNALKNIDITPVSEINHLKAGINLEGYDHILSFRRQ</sequence>
<keyword evidence="3" id="KW-1185">Reference proteome</keyword>
<feature type="region of interest" description="Disordered" evidence="1">
    <location>
        <begin position="1"/>
        <end position="20"/>
    </location>
</feature>